<comment type="caution">
    <text evidence="2">The sequence shown here is derived from an EMBL/GenBank/DDBJ whole genome shotgun (WGS) entry which is preliminary data.</text>
</comment>
<accession>A0ABD3PVG4</accession>
<proteinExistence type="predicted"/>
<feature type="region of interest" description="Disordered" evidence="1">
    <location>
        <begin position="44"/>
        <end position="73"/>
    </location>
</feature>
<reference evidence="2 3" key="1">
    <citation type="submission" date="2024-10" db="EMBL/GenBank/DDBJ databases">
        <title>Updated reference genomes for cyclostephanoid diatoms.</title>
        <authorList>
            <person name="Roberts W.R."/>
            <person name="Alverson A.J."/>
        </authorList>
    </citation>
    <scope>NUCLEOTIDE SEQUENCE [LARGE SCALE GENOMIC DNA]</scope>
    <source>
        <strain evidence="2 3">AJA010-31</strain>
    </source>
</reference>
<evidence type="ECO:0000313" key="3">
    <source>
        <dbReference type="Proteomes" id="UP001530400"/>
    </source>
</evidence>
<evidence type="ECO:0000256" key="1">
    <source>
        <dbReference type="SAM" id="MobiDB-lite"/>
    </source>
</evidence>
<keyword evidence="3" id="KW-1185">Reference proteome</keyword>
<sequence length="73" mass="8336">MDIVEGMGDVAYEVVTENMQTVINAIRKSESSENTKVLTDFADKLKRSKENPSNRFANALQSRHQQRQNSIEH</sequence>
<dbReference type="Proteomes" id="UP001530400">
    <property type="component" value="Unassembled WGS sequence"/>
</dbReference>
<dbReference type="AlphaFoldDB" id="A0ABD3PVG4"/>
<evidence type="ECO:0000313" key="2">
    <source>
        <dbReference type="EMBL" id="KAL3792020.1"/>
    </source>
</evidence>
<organism evidence="2 3">
    <name type="scientific">Cyclotella atomus</name>
    <dbReference type="NCBI Taxonomy" id="382360"/>
    <lineage>
        <taxon>Eukaryota</taxon>
        <taxon>Sar</taxon>
        <taxon>Stramenopiles</taxon>
        <taxon>Ochrophyta</taxon>
        <taxon>Bacillariophyta</taxon>
        <taxon>Coscinodiscophyceae</taxon>
        <taxon>Thalassiosirophycidae</taxon>
        <taxon>Stephanodiscales</taxon>
        <taxon>Stephanodiscaceae</taxon>
        <taxon>Cyclotella</taxon>
    </lineage>
</organism>
<protein>
    <submittedName>
        <fullName evidence="2">Uncharacterized protein</fullName>
    </submittedName>
</protein>
<dbReference type="EMBL" id="JALLPJ020000439">
    <property type="protein sequence ID" value="KAL3792020.1"/>
    <property type="molecule type" value="Genomic_DNA"/>
</dbReference>
<gene>
    <name evidence="2" type="ORF">ACHAWO_003976</name>
</gene>
<feature type="compositionally biased region" description="Polar residues" evidence="1">
    <location>
        <begin position="53"/>
        <end position="73"/>
    </location>
</feature>
<name>A0ABD3PVG4_9STRA</name>